<dbReference type="GeneID" id="94583748"/>
<evidence type="ECO:0000313" key="2">
    <source>
        <dbReference type="Proteomes" id="UP000182444"/>
    </source>
</evidence>
<reference evidence="1 2" key="1">
    <citation type="journal article" date="2016" name="PLoS ONE">
        <title>Sequence Assembly of Yarrowia lipolytica Strain W29/CLIB89 Shows Transposable Element Diversity.</title>
        <authorList>
            <person name="Magnan C."/>
            <person name="Yu J."/>
            <person name="Chang I."/>
            <person name="Jahn E."/>
            <person name="Kanomata Y."/>
            <person name="Wu J."/>
            <person name="Zeller M."/>
            <person name="Oakes M."/>
            <person name="Baldi P."/>
            <person name="Sandmeyer S."/>
        </authorList>
    </citation>
    <scope>NUCLEOTIDE SEQUENCE [LARGE SCALE GENOMIC DNA]</scope>
    <source>
        <strain evidence="2">CLIB89(W29)</strain>
    </source>
</reference>
<accession>A0A1D8NKA8</accession>
<dbReference type="RefSeq" id="XP_068139245.1">
    <property type="nucleotide sequence ID" value="XM_068283144.1"/>
</dbReference>
<dbReference type="Proteomes" id="UP000182444">
    <property type="component" value="Chromosome 1E"/>
</dbReference>
<dbReference type="EMBL" id="CP017557">
    <property type="protein sequence ID" value="AOW06065.1"/>
    <property type="molecule type" value="Genomic_DNA"/>
</dbReference>
<organism evidence="1 2">
    <name type="scientific">Yarrowia lipolytica</name>
    <name type="common">Candida lipolytica</name>
    <dbReference type="NCBI Taxonomy" id="4952"/>
    <lineage>
        <taxon>Eukaryota</taxon>
        <taxon>Fungi</taxon>
        <taxon>Dikarya</taxon>
        <taxon>Ascomycota</taxon>
        <taxon>Saccharomycotina</taxon>
        <taxon>Dipodascomycetes</taxon>
        <taxon>Dipodascales</taxon>
        <taxon>Dipodascales incertae sedis</taxon>
        <taxon>Yarrowia</taxon>
    </lineage>
</organism>
<name>A0A1D8NKA8_YARLL</name>
<dbReference type="VEuPathDB" id="FungiDB:YALI1_E33072g"/>
<evidence type="ECO:0000313" key="1">
    <source>
        <dbReference type="EMBL" id="AOW06065.1"/>
    </source>
</evidence>
<proteinExistence type="predicted"/>
<gene>
    <name evidence="1" type="ORF">YALI1_E33072g</name>
</gene>
<sequence>MLALGLEKVTACIDRTCRTYHRSTRCLTMKKACRNRFPMLYNRLFSCRSHTLNTLEPEPKIRYSMSYGTSERDYPRDMGKYWPKYRKETVGEGNKSRWGGQGSLYLKVLTRFVCTQLTQIYVPLSCPILANQNTVGFFLRLMLTSNLACICFESLILWEPICEMKRAISYHQLLYKKIIVIQK</sequence>
<protein>
    <submittedName>
        <fullName evidence="1">Uncharacterized protein</fullName>
    </submittedName>
</protein>
<dbReference type="AlphaFoldDB" id="A0A1D8NKA8"/>